<evidence type="ECO:0000256" key="13">
    <source>
        <dbReference type="ARBA" id="ARBA00023146"/>
    </source>
</evidence>
<dbReference type="RefSeq" id="WP_091809866.1">
    <property type="nucleotide sequence ID" value="NZ_CP016353.1"/>
</dbReference>
<dbReference type="InterPro" id="IPR005146">
    <property type="entry name" value="B3/B4_tRNA-bd"/>
</dbReference>
<keyword evidence="18" id="KW-1185">Reference proteome</keyword>
<sequence length="868" mass="92607">MRVPVSWLKEHLELGDDVTVDTLVDAFVRIGIEVEDVAALEEVTGPLITGRVVEVEELTEFKKPIRYCKVDVGDAGRTENPGSADSEGTEPGGNAAGADGADDGTDEEYDSENDPNLPRTNRIICGASNFAEGDLVVVALPGAVLPGGFEISARKTYGRVSEGMICSARELGLGDDHTGILVLPSGTASPGDDARNVLDLADTILELAPTPDRGYALSIRGLARELSCALGAPFGDPARVEVPAADEDAWPVRIEDPEGCGRFVLRRVTGLDAGAPTPWWMRRRLLLSGMRSISLAVDVTNYVMLELGHPLHAFDTGSVKGDLVVRRAKQGEHLTTLDDVKRALDPDDVVIADDSGVVSLAGTMGGASTEISEDSTDVLLEAAHWDPASISRTARRHKLFSEAAKRFERYTDPALCAVAVERAARLLRQYGEGNILPGRTDEGHVEPMPAITMPISLPDQVAGVRYERGVTVRWLTQIGCKVDISTSDEGVALVNAVPPSWRGDLAQPADLVEEVLRLEGYDSIPSIMPPAAAGRGLTEAQRRKRTVSRALAEAGYVEVLPFPFVSPEVWDDFGLAADDARRRGLTVLNPLESDKNQLTTSLLPGLLDTVQRNLSRGLRDLGLYHIGQVVLPDENPVAVPDPGVEGRPGEAELAELERSVPGQPLHVAAVLTGHRVRQGWWGDGEQASWADAIQAARIVAAAAGVELRAVAAERPPWHPGRCAELFAGDVPVGYAGELHPKVVDKLGLPKRTAAVELDLDAIPLSDERPAPSISPFPPVLLDVALVVDDSVPSAELAAVLRDSAGELVEDVTLFDVYTGEQAGEGKRSLAYKLRFRAADRTLTVDEATAARDAAVAEAAARFGAVLRG</sequence>
<evidence type="ECO:0000256" key="16">
    <source>
        <dbReference type="SAM" id="MobiDB-lite"/>
    </source>
</evidence>
<keyword evidence="4 15" id="KW-0963">Cytoplasm</keyword>
<dbReference type="GO" id="GO:0006432">
    <property type="term" value="P:phenylalanyl-tRNA aminoacylation"/>
    <property type="evidence" value="ECO:0007669"/>
    <property type="project" value="UniProtKB-UniRule"/>
</dbReference>
<dbReference type="InterPro" id="IPR020825">
    <property type="entry name" value="Phe-tRNA_synthase-like_B3/B4"/>
</dbReference>
<dbReference type="Pfam" id="PF03484">
    <property type="entry name" value="B5"/>
    <property type="match status" value="1"/>
</dbReference>
<dbReference type="EMBL" id="FMZE01000012">
    <property type="protein sequence ID" value="SDD80600.1"/>
    <property type="molecule type" value="Genomic_DNA"/>
</dbReference>
<dbReference type="Pfam" id="PF01588">
    <property type="entry name" value="tRNA_bind"/>
    <property type="match status" value="1"/>
</dbReference>
<dbReference type="InterPro" id="IPR012340">
    <property type="entry name" value="NA-bd_OB-fold"/>
</dbReference>
<dbReference type="SUPFAM" id="SSF54991">
    <property type="entry name" value="Anticodon-binding domain of PheRS"/>
    <property type="match status" value="1"/>
</dbReference>
<comment type="similarity">
    <text evidence="2 15">Belongs to the phenylalanyl-tRNA synthetase beta subunit family. Type 1 subfamily.</text>
</comment>
<evidence type="ECO:0000313" key="18">
    <source>
        <dbReference type="Proteomes" id="UP000199494"/>
    </source>
</evidence>
<dbReference type="AlphaFoldDB" id="A0A222VT72"/>
<dbReference type="KEGG" id="pmad:BAY61_21340"/>
<keyword evidence="10 15" id="KW-0460">Magnesium</keyword>
<comment type="subcellular location">
    <subcellularLocation>
        <location evidence="1 15">Cytoplasm</location>
    </subcellularLocation>
</comment>
<evidence type="ECO:0000256" key="7">
    <source>
        <dbReference type="ARBA" id="ARBA00022723"/>
    </source>
</evidence>
<keyword evidence="5" id="KW-0820">tRNA-binding</keyword>
<dbReference type="InterPro" id="IPR045060">
    <property type="entry name" value="Phe-tRNA-ligase_IIc_bsu"/>
</dbReference>
<evidence type="ECO:0000256" key="11">
    <source>
        <dbReference type="ARBA" id="ARBA00022884"/>
    </source>
</evidence>
<dbReference type="InterPro" id="IPR005147">
    <property type="entry name" value="tRNA_synthase_B5-dom"/>
</dbReference>
<comment type="cofactor">
    <cofactor evidence="15">
        <name>Mg(2+)</name>
        <dbReference type="ChEBI" id="CHEBI:18420"/>
    </cofactor>
    <text evidence="15">Binds 2 magnesium ions per tetramer.</text>
</comment>
<dbReference type="PROSITE" id="PS51447">
    <property type="entry name" value="FDX_ACB"/>
    <property type="match status" value="1"/>
</dbReference>
<dbReference type="SMART" id="SM00874">
    <property type="entry name" value="B5"/>
    <property type="match status" value="1"/>
</dbReference>
<dbReference type="InterPro" id="IPR033714">
    <property type="entry name" value="tRNA_bind_bactPheRS"/>
</dbReference>
<evidence type="ECO:0000256" key="9">
    <source>
        <dbReference type="ARBA" id="ARBA00022840"/>
    </source>
</evidence>
<keyword evidence="12 15" id="KW-0648">Protein biosynthesis</keyword>
<dbReference type="CDD" id="cd02796">
    <property type="entry name" value="tRNA_bind_bactPheRS"/>
    <property type="match status" value="1"/>
</dbReference>
<dbReference type="InterPro" id="IPR002547">
    <property type="entry name" value="tRNA-bd_dom"/>
</dbReference>
<dbReference type="SMART" id="SM00896">
    <property type="entry name" value="FDX-ACB"/>
    <property type="match status" value="1"/>
</dbReference>
<keyword evidence="9 15" id="KW-0067">ATP-binding</keyword>
<protein>
    <recommendedName>
        <fullName evidence="15">Phenylalanine--tRNA ligase beta subunit</fullName>
        <ecNumber evidence="15">6.1.1.20</ecNumber>
    </recommendedName>
    <alternativeName>
        <fullName evidence="15">Phenylalanyl-tRNA synthetase beta subunit</fullName>
        <shortName evidence="15">PheRS</shortName>
    </alternativeName>
</protein>
<dbReference type="Gene3D" id="3.30.70.380">
    <property type="entry name" value="Ferrodoxin-fold anticodon-binding domain"/>
    <property type="match status" value="1"/>
</dbReference>
<dbReference type="Gene3D" id="3.50.40.10">
    <property type="entry name" value="Phenylalanyl-trna Synthetase, Chain B, domain 3"/>
    <property type="match status" value="1"/>
</dbReference>
<dbReference type="InterPro" id="IPR036690">
    <property type="entry name" value="Fdx_antiC-bd_sf"/>
</dbReference>
<dbReference type="GO" id="GO:0004826">
    <property type="term" value="F:phenylalanine-tRNA ligase activity"/>
    <property type="evidence" value="ECO:0007669"/>
    <property type="project" value="UniProtKB-UniRule"/>
</dbReference>
<dbReference type="SUPFAM" id="SSF46955">
    <property type="entry name" value="Putative DNA-binding domain"/>
    <property type="match status" value="1"/>
</dbReference>
<evidence type="ECO:0000256" key="14">
    <source>
        <dbReference type="ARBA" id="ARBA00049255"/>
    </source>
</evidence>
<dbReference type="Gene3D" id="3.30.56.10">
    <property type="match status" value="3"/>
</dbReference>
<proteinExistence type="inferred from homology"/>
<name>A0A222VT72_9PSEU</name>
<feature type="region of interest" description="Disordered" evidence="16">
    <location>
        <begin position="74"/>
        <end position="120"/>
    </location>
</feature>
<evidence type="ECO:0000256" key="1">
    <source>
        <dbReference type="ARBA" id="ARBA00004496"/>
    </source>
</evidence>
<dbReference type="InterPro" id="IPR045864">
    <property type="entry name" value="aa-tRNA-synth_II/BPL/LPL"/>
</dbReference>
<keyword evidence="8 15" id="KW-0547">Nucleotide-binding</keyword>
<dbReference type="InterPro" id="IPR009061">
    <property type="entry name" value="DNA-bd_dom_put_sf"/>
</dbReference>
<dbReference type="Pfam" id="PF17759">
    <property type="entry name" value="tRNA_synthFbeta"/>
    <property type="match status" value="1"/>
</dbReference>
<dbReference type="EC" id="6.1.1.20" evidence="15"/>
<dbReference type="SMART" id="SM00873">
    <property type="entry name" value="B3_4"/>
    <property type="match status" value="1"/>
</dbReference>
<evidence type="ECO:0000256" key="12">
    <source>
        <dbReference type="ARBA" id="ARBA00022917"/>
    </source>
</evidence>
<feature type="binding site" evidence="15">
    <location>
        <position position="504"/>
    </location>
    <ligand>
        <name>Mg(2+)</name>
        <dbReference type="ChEBI" id="CHEBI:18420"/>
        <note>shared with alpha subunit</note>
    </ligand>
</feature>
<dbReference type="Proteomes" id="UP000199494">
    <property type="component" value="Unassembled WGS sequence"/>
</dbReference>
<dbReference type="GO" id="GO:0000287">
    <property type="term" value="F:magnesium ion binding"/>
    <property type="evidence" value="ECO:0007669"/>
    <property type="project" value="UniProtKB-UniRule"/>
</dbReference>
<dbReference type="InterPro" id="IPR004532">
    <property type="entry name" value="Phe-tRNA-ligase_IIc_bsu_bact"/>
</dbReference>
<keyword evidence="13 15" id="KW-0030">Aminoacyl-tRNA synthetase</keyword>
<evidence type="ECO:0000256" key="2">
    <source>
        <dbReference type="ARBA" id="ARBA00008653"/>
    </source>
</evidence>
<evidence type="ECO:0000256" key="15">
    <source>
        <dbReference type="HAMAP-Rule" id="MF_00283"/>
    </source>
</evidence>
<comment type="subunit">
    <text evidence="3 15">Tetramer of two alpha and two beta subunits.</text>
</comment>
<dbReference type="PANTHER" id="PTHR10947">
    <property type="entry name" value="PHENYLALANYL-TRNA SYNTHETASE BETA CHAIN AND LEUCINE-RICH REPEAT-CONTAINING PROTEIN 47"/>
    <property type="match status" value="1"/>
</dbReference>
<evidence type="ECO:0000313" key="17">
    <source>
        <dbReference type="EMBL" id="SDD80600.1"/>
    </source>
</evidence>
<dbReference type="CDD" id="cd00769">
    <property type="entry name" value="PheRS_beta_core"/>
    <property type="match status" value="1"/>
</dbReference>
<dbReference type="SUPFAM" id="SSF50249">
    <property type="entry name" value="Nucleic acid-binding proteins"/>
    <property type="match status" value="1"/>
</dbReference>
<comment type="catalytic activity">
    <reaction evidence="14 15">
        <text>tRNA(Phe) + L-phenylalanine + ATP = L-phenylalanyl-tRNA(Phe) + AMP + diphosphate + H(+)</text>
        <dbReference type="Rhea" id="RHEA:19413"/>
        <dbReference type="Rhea" id="RHEA-COMP:9668"/>
        <dbReference type="Rhea" id="RHEA-COMP:9699"/>
        <dbReference type="ChEBI" id="CHEBI:15378"/>
        <dbReference type="ChEBI" id="CHEBI:30616"/>
        <dbReference type="ChEBI" id="CHEBI:33019"/>
        <dbReference type="ChEBI" id="CHEBI:58095"/>
        <dbReference type="ChEBI" id="CHEBI:78442"/>
        <dbReference type="ChEBI" id="CHEBI:78531"/>
        <dbReference type="ChEBI" id="CHEBI:456215"/>
        <dbReference type="EC" id="6.1.1.20"/>
    </reaction>
</comment>
<evidence type="ECO:0000256" key="10">
    <source>
        <dbReference type="ARBA" id="ARBA00022842"/>
    </source>
</evidence>
<dbReference type="OrthoDB" id="9805455at2"/>
<gene>
    <name evidence="15" type="primary">pheT</name>
    <name evidence="17" type="ORF">SAMN05421630_112226</name>
</gene>
<dbReference type="PANTHER" id="PTHR10947:SF0">
    <property type="entry name" value="PHENYLALANINE--TRNA LIGASE BETA SUBUNIT"/>
    <property type="match status" value="1"/>
</dbReference>
<dbReference type="GO" id="GO:0000049">
    <property type="term" value="F:tRNA binding"/>
    <property type="evidence" value="ECO:0007669"/>
    <property type="project" value="UniProtKB-UniRule"/>
</dbReference>
<keyword evidence="7 15" id="KW-0479">Metal-binding</keyword>
<dbReference type="STRING" id="530584.SAMN05421630_112226"/>
<reference evidence="17 18" key="1">
    <citation type="submission" date="2016-10" db="EMBL/GenBank/DDBJ databases">
        <authorList>
            <person name="de Groot N.N."/>
        </authorList>
    </citation>
    <scope>NUCLEOTIDE SEQUENCE [LARGE SCALE GENOMIC DNA]</scope>
    <source>
        <strain evidence="17 18">CGMCC 4.5506</strain>
    </source>
</reference>
<keyword evidence="11" id="KW-0694">RNA-binding</keyword>
<evidence type="ECO:0000256" key="5">
    <source>
        <dbReference type="ARBA" id="ARBA00022555"/>
    </source>
</evidence>
<evidence type="ECO:0000256" key="6">
    <source>
        <dbReference type="ARBA" id="ARBA00022598"/>
    </source>
</evidence>
<dbReference type="Gene3D" id="2.40.50.140">
    <property type="entry name" value="Nucleic acid-binding proteins"/>
    <property type="match status" value="2"/>
</dbReference>
<dbReference type="HAMAP" id="MF_00283">
    <property type="entry name" value="Phe_tRNA_synth_beta1"/>
    <property type="match status" value="1"/>
</dbReference>
<dbReference type="FunFam" id="3.30.70.380:FF:000001">
    <property type="entry name" value="Phenylalanine--tRNA ligase beta subunit"/>
    <property type="match status" value="1"/>
</dbReference>
<dbReference type="FunFam" id="3.50.40.10:FF:000001">
    <property type="entry name" value="Phenylalanine--tRNA ligase beta subunit"/>
    <property type="match status" value="1"/>
</dbReference>
<feature type="binding site" evidence="15">
    <location>
        <position position="514"/>
    </location>
    <ligand>
        <name>Mg(2+)</name>
        <dbReference type="ChEBI" id="CHEBI:18420"/>
        <note>shared with alpha subunit</note>
    </ligand>
</feature>
<feature type="compositionally biased region" description="Acidic residues" evidence="16">
    <location>
        <begin position="100"/>
        <end position="113"/>
    </location>
</feature>
<dbReference type="SUPFAM" id="SSF56037">
    <property type="entry name" value="PheT/TilS domain"/>
    <property type="match status" value="1"/>
</dbReference>
<keyword evidence="6 15" id="KW-0436">Ligase</keyword>
<dbReference type="PROSITE" id="PS51483">
    <property type="entry name" value="B5"/>
    <property type="match status" value="1"/>
</dbReference>
<organism evidence="17 18">
    <name type="scientific">Prauserella marina</name>
    <dbReference type="NCBI Taxonomy" id="530584"/>
    <lineage>
        <taxon>Bacteria</taxon>
        <taxon>Bacillati</taxon>
        <taxon>Actinomycetota</taxon>
        <taxon>Actinomycetes</taxon>
        <taxon>Pseudonocardiales</taxon>
        <taxon>Pseudonocardiaceae</taxon>
        <taxon>Prauserella</taxon>
    </lineage>
</organism>
<dbReference type="GO" id="GO:0005524">
    <property type="term" value="F:ATP binding"/>
    <property type="evidence" value="ECO:0007669"/>
    <property type="project" value="UniProtKB-UniRule"/>
</dbReference>
<evidence type="ECO:0000256" key="4">
    <source>
        <dbReference type="ARBA" id="ARBA00022490"/>
    </source>
</evidence>
<evidence type="ECO:0000256" key="3">
    <source>
        <dbReference type="ARBA" id="ARBA00011209"/>
    </source>
</evidence>
<accession>A0A222VT72</accession>
<dbReference type="NCBIfam" id="TIGR00472">
    <property type="entry name" value="pheT_bact"/>
    <property type="match status" value="1"/>
</dbReference>
<dbReference type="FunFam" id="3.30.930.10:FF:000130">
    <property type="entry name" value="Phenylalanine--tRNA ligase beta subunit"/>
    <property type="match status" value="1"/>
</dbReference>
<dbReference type="PROSITE" id="PS50886">
    <property type="entry name" value="TRBD"/>
    <property type="match status" value="1"/>
</dbReference>
<dbReference type="Pfam" id="PF03147">
    <property type="entry name" value="FDX-ACB"/>
    <property type="match status" value="1"/>
</dbReference>
<dbReference type="SUPFAM" id="SSF55681">
    <property type="entry name" value="Class II aaRS and biotin synthetases"/>
    <property type="match status" value="1"/>
</dbReference>
<dbReference type="InterPro" id="IPR005121">
    <property type="entry name" value="Fdx_antiC-bd"/>
</dbReference>
<feature type="binding site" evidence="15">
    <location>
        <position position="513"/>
    </location>
    <ligand>
        <name>Mg(2+)</name>
        <dbReference type="ChEBI" id="CHEBI:18420"/>
        <note>shared with alpha subunit</note>
    </ligand>
</feature>
<dbReference type="Gene3D" id="3.30.930.10">
    <property type="entry name" value="Bira Bifunctional Protein, Domain 2"/>
    <property type="match status" value="1"/>
</dbReference>
<evidence type="ECO:0000256" key="8">
    <source>
        <dbReference type="ARBA" id="ARBA00022741"/>
    </source>
</evidence>
<dbReference type="InterPro" id="IPR041616">
    <property type="entry name" value="PheRS_beta_core"/>
</dbReference>
<dbReference type="GO" id="GO:0009328">
    <property type="term" value="C:phenylalanine-tRNA ligase complex"/>
    <property type="evidence" value="ECO:0007669"/>
    <property type="project" value="TreeGrafter"/>
</dbReference>
<dbReference type="Pfam" id="PF03483">
    <property type="entry name" value="B3_4"/>
    <property type="match status" value="1"/>
</dbReference>
<feature type="binding site" evidence="15">
    <location>
        <position position="510"/>
    </location>
    <ligand>
        <name>Mg(2+)</name>
        <dbReference type="ChEBI" id="CHEBI:18420"/>
        <note>shared with alpha subunit</note>
    </ligand>
</feature>